<gene>
    <name evidence="17" type="ORF">C8A03DRAFT_18949</name>
</gene>
<organism evidence="17 18">
    <name type="scientific">Achaetomium macrosporum</name>
    <dbReference type="NCBI Taxonomy" id="79813"/>
    <lineage>
        <taxon>Eukaryota</taxon>
        <taxon>Fungi</taxon>
        <taxon>Dikarya</taxon>
        <taxon>Ascomycota</taxon>
        <taxon>Pezizomycotina</taxon>
        <taxon>Sordariomycetes</taxon>
        <taxon>Sordariomycetidae</taxon>
        <taxon>Sordariales</taxon>
        <taxon>Chaetomiaceae</taxon>
        <taxon>Achaetomium</taxon>
    </lineage>
</organism>
<evidence type="ECO:0000256" key="14">
    <source>
        <dbReference type="SAM" id="Phobius"/>
    </source>
</evidence>
<evidence type="ECO:0000313" key="17">
    <source>
        <dbReference type="EMBL" id="KAK4234080.1"/>
    </source>
</evidence>
<dbReference type="Pfam" id="PF20684">
    <property type="entry name" value="Fung_rhodopsin"/>
    <property type="match status" value="1"/>
</dbReference>
<evidence type="ECO:0000256" key="12">
    <source>
        <dbReference type="ARBA" id="ARBA00023288"/>
    </source>
</evidence>
<evidence type="ECO:0008006" key="19">
    <source>
        <dbReference type="Google" id="ProtNLM"/>
    </source>
</evidence>
<evidence type="ECO:0000256" key="10">
    <source>
        <dbReference type="ARBA" id="ARBA00023136"/>
    </source>
</evidence>
<feature type="transmembrane region" description="Helical" evidence="14">
    <location>
        <begin position="208"/>
        <end position="228"/>
    </location>
</feature>
<dbReference type="PANTHER" id="PTHR33048">
    <property type="entry name" value="PTH11-LIKE INTEGRAL MEMBRANE PROTEIN (AFU_ORTHOLOGUE AFUA_5G11245)"/>
    <property type="match status" value="1"/>
</dbReference>
<keyword evidence="12" id="KW-0449">Lipoprotein</keyword>
<keyword evidence="7 14" id="KW-0812">Transmembrane</keyword>
<keyword evidence="11" id="KW-1015">Disulfide bond</keyword>
<keyword evidence="9 14" id="KW-1133">Transmembrane helix</keyword>
<keyword evidence="8" id="KW-0732">Signal</keyword>
<keyword evidence="18" id="KW-1185">Reference proteome</keyword>
<dbReference type="EMBL" id="MU860419">
    <property type="protein sequence ID" value="KAK4234080.1"/>
    <property type="molecule type" value="Genomic_DNA"/>
</dbReference>
<sequence>AVTLAAASLARLSGAQSMPTCASECLAKNLEQSKCAATDFDCIWADQTLMASVSACSLATYSLRRPRCARNVTATACKEPVRDRSHVGPTAAAVTGSMALVFVILRIYEAGVRREFQWADFYVVLAMICSIPIVVSGFFMKAHGFGKDIWILTPDEITNVVKYTWACQVLYIPAITLTKMAILCFFIRVFPDRVFRFVCIGSDSLVHCILFMVTTMIAAVLACIPVQYAWSSWTGSGEGVCFDNNAFWWAHSAINIATNLWVLALPIPQLLKLQLGRKKKIYLILMFSVGIVITIISIVRFSGLVTYSTSSTSSNPTYNNVDLATCSVIEVNVSIMCCCMPPTLSFLRRVMPTVFGSANRSDGNHKAGSYNVAKPPFPGNRIQKSVTHTVSYTPKASDSDVVELTDVEKDGGRDRYHQW</sequence>
<evidence type="ECO:0000256" key="7">
    <source>
        <dbReference type="ARBA" id="ARBA00022692"/>
    </source>
</evidence>
<feature type="domain" description="CFEM" evidence="15">
    <location>
        <begin position="15"/>
        <end position="78"/>
    </location>
</feature>
<accession>A0AAN7HAH7</accession>
<feature type="transmembrane region" description="Helical" evidence="14">
    <location>
        <begin position="87"/>
        <end position="108"/>
    </location>
</feature>
<feature type="transmembrane region" description="Helical" evidence="14">
    <location>
        <begin position="283"/>
        <end position="307"/>
    </location>
</feature>
<feature type="transmembrane region" description="Helical" evidence="14">
    <location>
        <begin position="120"/>
        <end position="143"/>
    </location>
</feature>
<comment type="similarity">
    <text evidence="13">Belongs to the SAT4 family.</text>
</comment>
<dbReference type="InterPro" id="IPR052337">
    <property type="entry name" value="SAT4-like"/>
</dbReference>
<reference evidence="17" key="2">
    <citation type="submission" date="2023-05" db="EMBL/GenBank/DDBJ databases">
        <authorList>
            <consortium name="Lawrence Berkeley National Laboratory"/>
            <person name="Steindorff A."/>
            <person name="Hensen N."/>
            <person name="Bonometti L."/>
            <person name="Westerberg I."/>
            <person name="Brannstrom I.O."/>
            <person name="Guillou S."/>
            <person name="Cros-Aarteil S."/>
            <person name="Calhoun S."/>
            <person name="Haridas S."/>
            <person name="Kuo A."/>
            <person name="Mondo S."/>
            <person name="Pangilinan J."/>
            <person name="Riley R."/>
            <person name="Labutti K."/>
            <person name="Andreopoulos B."/>
            <person name="Lipzen A."/>
            <person name="Chen C."/>
            <person name="Yanf M."/>
            <person name="Daum C."/>
            <person name="Ng V."/>
            <person name="Clum A."/>
            <person name="Ohm R."/>
            <person name="Martin F."/>
            <person name="Silar P."/>
            <person name="Natvig D."/>
            <person name="Lalanne C."/>
            <person name="Gautier V."/>
            <person name="Ament-Velasquez S.L."/>
            <person name="Kruys A."/>
            <person name="Hutchinson M.I."/>
            <person name="Powell A.J."/>
            <person name="Barry K."/>
            <person name="Miller A.N."/>
            <person name="Grigoriev I.V."/>
            <person name="Debuchy R."/>
            <person name="Gladieux P."/>
            <person name="Thoren M.H."/>
            <person name="Johannesson H."/>
        </authorList>
    </citation>
    <scope>NUCLEOTIDE SEQUENCE</scope>
    <source>
        <strain evidence="17">CBS 532.94</strain>
    </source>
</reference>
<comment type="similarity">
    <text evidence="4">Belongs to the RBT5 family.</text>
</comment>
<dbReference type="InterPro" id="IPR049326">
    <property type="entry name" value="Rhodopsin_dom_fungi"/>
</dbReference>
<feature type="transmembrane region" description="Helical" evidence="14">
    <location>
        <begin position="248"/>
        <end position="271"/>
    </location>
</feature>
<feature type="domain" description="Rhodopsin" evidence="16">
    <location>
        <begin position="108"/>
        <end position="348"/>
    </location>
</feature>
<evidence type="ECO:0000256" key="4">
    <source>
        <dbReference type="ARBA" id="ARBA00010031"/>
    </source>
</evidence>
<dbReference type="Proteomes" id="UP001303760">
    <property type="component" value="Unassembled WGS sequence"/>
</dbReference>
<dbReference type="InterPro" id="IPR008427">
    <property type="entry name" value="Extracellular_membr_CFEM_dom"/>
</dbReference>
<evidence type="ECO:0000256" key="6">
    <source>
        <dbReference type="ARBA" id="ARBA00022622"/>
    </source>
</evidence>
<evidence type="ECO:0000256" key="9">
    <source>
        <dbReference type="ARBA" id="ARBA00022989"/>
    </source>
</evidence>
<evidence type="ECO:0000313" key="18">
    <source>
        <dbReference type="Proteomes" id="UP001303760"/>
    </source>
</evidence>
<keyword evidence="10 14" id="KW-0472">Membrane</keyword>
<protein>
    <recommendedName>
        <fullName evidence="19">Extracellular membrane protein CFEM domain-containing protein</fullName>
    </recommendedName>
</protein>
<name>A0AAN7HAH7_9PEZI</name>
<evidence type="ECO:0000256" key="2">
    <source>
        <dbReference type="ARBA" id="ARBA00004589"/>
    </source>
</evidence>
<evidence type="ECO:0000256" key="8">
    <source>
        <dbReference type="ARBA" id="ARBA00022729"/>
    </source>
</evidence>
<dbReference type="AlphaFoldDB" id="A0AAN7HAH7"/>
<comment type="caution">
    <text evidence="17">The sequence shown here is derived from an EMBL/GenBank/DDBJ whole genome shotgun (WGS) entry which is preliminary data.</text>
</comment>
<keyword evidence="6" id="KW-0336">GPI-anchor</keyword>
<evidence type="ECO:0000259" key="16">
    <source>
        <dbReference type="Pfam" id="PF20684"/>
    </source>
</evidence>
<evidence type="ECO:0000256" key="3">
    <source>
        <dbReference type="ARBA" id="ARBA00004613"/>
    </source>
</evidence>
<evidence type="ECO:0000256" key="11">
    <source>
        <dbReference type="ARBA" id="ARBA00023157"/>
    </source>
</evidence>
<evidence type="ECO:0000259" key="15">
    <source>
        <dbReference type="Pfam" id="PF05730"/>
    </source>
</evidence>
<dbReference type="GO" id="GO:0098552">
    <property type="term" value="C:side of membrane"/>
    <property type="evidence" value="ECO:0007669"/>
    <property type="project" value="UniProtKB-KW"/>
</dbReference>
<comment type="subcellular location">
    <subcellularLocation>
        <location evidence="2">Membrane</location>
        <topology evidence="2">Lipid-anchor</topology>
        <topology evidence="2">GPI-anchor</topology>
    </subcellularLocation>
    <subcellularLocation>
        <location evidence="1">Membrane</location>
        <topology evidence="1">Multi-pass membrane protein</topology>
    </subcellularLocation>
    <subcellularLocation>
        <location evidence="3">Secreted</location>
    </subcellularLocation>
</comment>
<dbReference type="GO" id="GO:0005576">
    <property type="term" value="C:extracellular region"/>
    <property type="evidence" value="ECO:0007669"/>
    <property type="project" value="UniProtKB-SubCell"/>
</dbReference>
<reference evidence="17" key="1">
    <citation type="journal article" date="2023" name="Mol. Phylogenet. Evol.">
        <title>Genome-scale phylogeny and comparative genomics of the fungal order Sordariales.</title>
        <authorList>
            <person name="Hensen N."/>
            <person name="Bonometti L."/>
            <person name="Westerberg I."/>
            <person name="Brannstrom I.O."/>
            <person name="Guillou S."/>
            <person name="Cros-Aarteil S."/>
            <person name="Calhoun S."/>
            <person name="Haridas S."/>
            <person name="Kuo A."/>
            <person name="Mondo S."/>
            <person name="Pangilinan J."/>
            <person name="Riley R."/>
            <person name="LaButti K."/>
            <person name="Andreopoulos B."/>
            <person name="Lipzen A."/>
            <person name="Chen C."/>
            <person name="Yan M."/>
            <person name="Daum C."/>
            <person name="Ng V."/>
            <person name="Clum A."/>
            <person name="Steindorff A."/>
            <person name="Ohm R.A."/>
            <person name="Martin F."/>
            <person name="Silar P."/>
            <person name="Natvig D.O."/>
            <person name="Lalanne C."/>
            <person name="Gautier V."/>
            <person name="Ament-Velasquez S.L."/>
            <person name="Kruys A."/>
            <person name="Hutchinson M.I."/>
            <person name="Powell A.J."/>
            <person name="Barry K."/>
            <person name="Miller A.N."/>
            <person name="Grigoriev I.V."/>
            <person name="Debuchy R."/>
            <person name="Gladieux P."/>
            <person name="Hiltunen Thoren M."/>
            <person name="Johannesson H."/>
        </authorList>
    </citation>
    <scope>NUCLEOTIDE SEQUENCE</scope>
    <source>
        <strain evidence="17">CBS 532.94</strain>
    </source>
</reference>
<keyword evidence="5" id="KW-0964">Secreted</keyword>
<evidence type="ECO:0000256" key="1">
    <source>
        <dbReference type="ARBA" id="ARBA00004141"/>
    </source>
</evidence>
<evidence type="ECO:0000256" key="13">
    <source>
        <dbReference type="ARBA" id="ARBA00038359"/>
    </source>
</evidence>
<feature type="transmembrane region" description="Helical" evidence="14">
    <location>
        <begin position="163"/>
        <end position="187"/>
    </location>
</feature>
<feature type="non-terminal residue" evidence="17">
    <location>
        <position position="1"/>
    </location>
</feature>
<dbReference type="PANTHER" id="PTHR33048:SF143">
    <property type="entry name" value="EXTRACELLULAR MEMBRANE PROTEIN CFEM DOMAIN-CONTAINING PROTEIN-RELATED"/>
    <property type="match status" value="1"/>
</dbReference>
<dbReference type="Pfam" id="PF05730">
    <property type="entry name" value="CFEM"/>
    <property type="match status" value="1"/>
</dbReference>
<evidence type="ECO:0000256" key="5">
    <source>
        <dbReference type="ARBA" id="ARBA00022525"/>
    </source>
</evidence>
<keyword evidence="6" id="KW-0325">Glycoprotein</keyword>
<proteinExistence type="inferred from homology"/>